<gene>
    <name evidence="4" type="ORF">LOM8899_03388</name>
</gene>
<feature type="region of interest" description="Disordered" evidence="2">
    <location>
        <begin position="304"/>
        <end position="326"/>
    </location>
</feature>
<keyword evidence="1" id="KW-0175">Coiled coil</keyword>
<feature type="coiled-coil region" evidence="1">
    <location>
        <begin position="899"/>
        <end position="940"/>
    </location>
</feature>
<evidence type="ECO:0000259" key="3">
    <source>
        <dbReference type="Pfam" id="PF01973"/>
    </source>
</evidence>
<proteinExistence type="predicted"/>
<dbReference type="Pfam" id="PF01973">
    <property type="entry name" value="MptE-like"/>
    <property type="match status" value="1"/>
</dbReference>
<dbReference type="Gene3D" id="3.90.1480.10">
    <property type="entry name" value="Alpha-2,3-sialyltransferase"/>
    <property type="match status" value="1"/>
</dbReference>
<name>A0A238LI57_9RHOB</name>
<feature type="region of interest" description="Disordered" evidence="2">
    <location>
        <begin position="705"/>
        <end position="737"/>
    </location>
</feature>
<evidence type="ECO:0000256" key="2">
    <source>
        <dbReference type="SAM" id="MobiDB-lite"/>
    </source>
</evidence>
<dbReference type="SUPFAM" id="SSF53756">
    <property type="entry name" value="UDP-Glycosyltransferase/glycogen phosphorylase"/>
    <property type="match status" value="1"/>
</dbReference>
<dbReference type="Gene3D" id="3.40.50.2000">
    <property type="entry name" value="Glycogen Phosphorylase B"/>
    <property type="match status" value="1"/>
</dbReference>
<evidence type="ECO:0000313" key="4">
    <source>
        <dbReference type="EMBL" id="SMY09223.1"/>
    </source>
</evidence>
<reference evidence="4 5" key="1">
    <citation type="submission" date="2017-05" db="EMBL/GenBank/DDBJ databases">
        <authorList>
            <person name="Song R."/>
            <person name="Chenine A.L."/>
            <person name="Ruprecht R.M."/>
        </authorList>
    </citation>
    <scope>NUCLEOTIDE SEQUENCE [LARGE SCALE GENOMIC DNA]</scope>
    <source>
        <strain evidence="4 5">CECT 8899</strain>
    </source>
</reference>
<protein>
    <recommendedName>
        <fullName evidence="3">6-hydroxymethylpterin diphosphokinase MptE-like domain-containing protein</fullName>
    </recommendedName>
</protein>
<sequence>MTAIPPVSATGLNDAALEEQFQALVRQVPTRSPIYLPTDKVPLADKVRGMAHVKQIYDVDLEAKYRPRMRALREQFKDTKRCFLIGNGPSLNETDLTLLKDEVTFAVNGFFLKAKELDWKPTFYCVEDHLVAEDRAEWINAFSGPIKFFPAYLGYMFPPGPDTIFYNHQPRVSYPHSFDFSRAADVITYTGCTVTFSMMQLATWLGFEEIYLIGVDASYDIPADVEQGSDYDTGVLDMKSDDPNHFDPDYFGKGFRWHDPQVNQMVEAYKVARATLEGTGQTIYNATVGGQLEVFERRDYASLFGAHQDPGPSPRTRPLGQTGEDSHPRLLVLDMTAMGDKTATGEVKANLLRDWPRHKLMQIASPKPNQLSFVRRTPEGDYGSRMMNAQDVRASIAAFDPEVILYRPLADRPALHDMAMAEISARPDTTLVTWIMDDWPARLEADDPARFATVDAELRGLFARSGLRLTISDAMSSAFAERYGLPFEAFANGIDASHWTAPRQHHGRGIVIRYAGGIAPDMNAASLQRIARTVEARAKAGQDVRLEISTREHWAKVSGHLFDGLHSTSLNTEERSQEDYIRWLCEADVVLIAYNFDAGSQRYVQYSMANKLPECLASGAAVLAHGPRGLATIDRLADLGVADLVDTESADALASAIARLADPEHRRTKGAAARAVALSQFELTGLNTRLAKAFRSAIAAPAVARTQAAPAADADRPDRPVTDAGPTQSEPAIGRPAVTRFYWRPTPDAEYQPVSLSDVTGQPETAGRDPGAFVLSYVDPCVWLSDALREGRSADTALADWNSTLRRHLVVARTLSGKCRYSVAAQLASGTPEADGPDLAPLAAAAMHVLRNAETLRFLAELGGLADSLSTDAIAAMAERTSSPGTASAPDTPQAETALRDARARHNLAEEQVKQLRAMVELYHKDAEALRDELTRIERSTSWRVTQPLRGLRRVLSFRKP</sequence>
<organism evidence="4 5">
    <name type="scientific">Flavimaricola marinus</name>
    <dbReference type="NCBI Taxonomy" id="1819565"/>
    <lineage>
        <taxon>Bacteria</taxon>
        <taxon>Pseudomonadati</taxon>
        <taxon>Pseudomonadota</taxon>
        <taxon>Alphaproteobacteria</taxon>
        <taxon>Rhodobacterales</taxon>
        <taxon>Paracoccaceae</taxon>
        <taxon>Flavimaricola</taxon>
    </lineage>
</organism>
<dbReference type="AlphaFoldDB" id="A0A238LI57"/>
<dbReference type="InterPro" id="IPR002826">
    <property type="entry name" value="MptE-like"/>
</dbReference>
<dbReference type="EMBL" id="FXZK01000008">
    <property type="protein sequence ID" value="SMY09223.1"/>
    <property type="molecule type" value="Genomic_DNA"/>
</dbReference>
<feature type="domain" description="6-hydroxymethylpterin diphosphokinase MptE-like" evidence="3">
    <location>
        <begin position="67"/>
        <end position="220"/>
    </location>
</feature>
<evidence type="ECO:0000313" key="5">
    <source>
        <dbReference type="Proteomes" id="UP000201613"/>
    </source>
</evidence>
<dbReference type="RefSeq" id="WP_168770576.1">
    <property type="nucleotide sequence ID" value="NZ_FXZK01000008.1"/>
</dbReference>
<keyword evidence="5" id="KW-1185">Reference proteome</keyword>
<accession>A0A238LI57</accession>
<dbReference type="Proteomes" id="UP000201613">
    <property type="component" value="Unassembled WGS sequence"/>
</dbReference>
<evidence type="ECO:0000256" key="1">
    <source>
        <dbReference type="SAM" id="Coils"/>
    </source>
</evidence>